<keyword evidence="1" id="KW-0175">Coiled coil</keyword>
<feature type="compositionally biased region" description="Basic and acidic residues" evidence="2">
    <location>
        <begin position="181"/>
        <end position="204"/>
    </location>
</feature>
<dbReference type="AlphaFoldDB" id="A0A8J2Z2Y9"/>
<feature type="region of interest" description="Disordered" evidence="2">
    <location>
        <begin position="147"/>
        <end position="231"/>
    </location>
</feature>
<evidence type="ECO:0000313" key="4">
    <source>
        <dbReference type="EMBL" id="GGF91721.1"/>
    </source>
</evidence>
<sequence length="494" mass="56011">MDNLEKKYKTDSKVIKSLQDYIKPKESVDDEVINKAAEKAESNQPVFEKVHPFGESDHNSIDDIKTNKAGNNDIIENSDALYEELLKGFAYDDSNQKSYLTEDRSISPTSVPNDKLSDNNKTLDGNYLDGIDDIEIECLDDDSSASSEKLNIADSNNNVGSDAKSPTLEKDETTVSNEPISDLKQETINNHREYNVTKASKENNEDQIDNSNGLDKNEDVPDSDNQIHRDAPTKKNKRKLRWILILICFLCVVTIILSIYLSFNNSSGVSKASLELKTLDTKISQKNTELNSKVSQQIKDMTDKSNQQMTKLQGTLSLINEQISNLQDQYNQIKGDISTLKQKIEGNESQINKNKNIIDSQIKAFESLDSKFNSTSANYLNSLQDITSMIKSSDSKIYVLTNSNQQLNDSINRIDQQLEKLTHQRYKDANFYILGELQGKLLVKSDDIGFIQVSLENMPYLTINHIKYRVIEKNETYWTMQSSDGVNYRVSIKK</sequence>
<dbReference type="RefSeq" id="WP_117001707.1">
    <property type="nucleotide sequence ID" value="NZ_BMJS01000004.1"/>
</dbReference>
<dbReference type="SUPFAM" id="SSF57997">
    <property type="entry name" value="Tropomyosin"/>
    <property type="match status" value="1"/>
</dbReference>
<dbReference type="EMBL" id="BMJS01000004">
    <property type="protein sequence ID" value="GGF91721.1"/>
    <property type="molecule type" value="Genomic_DNA"/>
</dbReference>
<organism evidence="4 5">
    <name type="scientific">Cysteiniphilum litorale</name>
    <dbReference type="NCBI Taxonomy" id="2056700"/>
    <lineage>
        <taxon>Bacteria</taxon>
        <taxon>Pseudomonadati</taxon>
        <taxon>Pseudomonadota</taxon>
        <taxon>Gammaproteobacteria</taxon>
        <taxon>Thiotrichales</taxon>
        <taxon>Fastidiosibacteraceae</taxon>
        <taxon>Cysteiniphilum</taxon>
    </lineage>
</organism>
<name>A0A8J2Z2Y9_9GAMM</name>
<proteinExistence type="predicted"/>
<keyword evidence="3" id="KW-0472">Membrane</keyword>
<feature type="compositionally biased region" description="Polar residues" evidence="2">
    <location>
        <begin position="147"/>
        <end position="160"/>
    </location>
</feature>
<comment type="caution">
    <text evidence="4">The sequence shown here is derived from an EMBL/GenBank/DDBJ whole genome shotgun (WGS) entry which is preliminary data.</text>
</comment>
<dbReference type="Proteomes" id="UP000636949">
    <property type="component" value="Unassembled WGS sequence"/>
</dbReference>
<keyword evidence="3" id="KW-0812">Transmembrane</keyword>
<gene>
    <name evidence="4" type="ORF">GCM10010995_06150</name>
</gene>
<evidence type="ECO:0000256" key="1">
    <source>
        <dbReference type="SAM" id="Coils"/>
    </source>
</evidence>
<accession>A0A8J2Z2Y9</accession>
<protein>
    <submittedName>
        <fullName evidence="4">Uncharacterized protein</fullName>
    </submittedName>
</protein>
<feature type="coiled-coil region" evidence="1">
    <location>
        <begin position="309"/>
        <end position="343"/>
    </location>
</feature>
<reference evidence="4" key="1">
    <citation type="journal article" date="2014" name="Int. J. Syst. Evol. Microbiol.">
        <title>Complete genome sequence of Corynebacterium casei LMG S-19264T (=DSM 44701T), isolated from a smear-ripened cheese.</title>
        <authorList>
            <consortium name="US DOE Joint Genome Institute (JGI-PGF)"/>
            <person name="Walter F."/>
            <person name="Albersmeier A."/>
            <person name="Kalinowski J."/>
            <person name="Ruckert C."/>
        </authorList>
    </citation>
    <scope>NUCLEOTIDE SEQUENCE</scope>
    <source>
        <strain evidence="4">CGMCC 1.15758</strain>
    </source>
</reference>
<feature type="transmembrane region" description="Helical" evidence="3">
    <location>
        <begin position="242"/>
        <end position="263"/>
    </location>
</feature>
<feature type="compositionally biased region" description="Basic and acidic residues" evidence="2">
    <location>
        <begin position="215"/>
        <end position="231"/>
    </location>
</feature>
<evidence type="ECO:0000313" key="5">
    <source>
        <dbReference type="Proteomes" id="UP000636949"/>
    </source>
</evidence>
<evidence type="ECO:0000256" key="2">
    <source>
        <dbReference type="SAM" id="MobiDB-lite"/>
    </source>
</evidence>
<evidence type="ECO:0000256" key="3">
    <source>
        <dbReference type="SAM" id="Phobius"/>
    </source>
</evidence>
<feature type="region of interest" description="Disordered" evidence="2">
    <location>
        <begin position="101"/>
        <end position="127"/>
    </location>
</feature>
<keyword evidence="5" id="KW-1185">Reference proteome</keyword>
<reference evidence="4" key="2">
    <citation type="submission" date="2020-09" db="EMBL/GenBank/DDBJ databases">
        <authorList>
            <person name="Sun Q."/>
            <person name="Zhou Y."/>
        </authorList>
    </citation>
    <scope>NUCLEOTIDE SEQUENCE</scope>
    <source>
        <strain evidence="4">CGMCC 1.15758</strain>
    </source>
</reference>
<keyword evidence="3" id="KW-1133">Transmembrane helix</keyword>